<accession>A0A425Y2G0</accession>
<evidence type="ECO:0000256" key="1">
    <source>
        <dbReference type="SAM" id="Phobius"/>
    </source>
</evidence>
<dbReference type="EMBL" id="QQWG01000006">
    <property type="protein sequence ID" value="RRG22174.1"/>
    <property type="molecule type" value="Genomic_DNA"/>
</dbReference>
<feature type="transmembrane region" description="Helical" evidence="1">
    <location>
        <begin position="232"/>
        <end position="260"/>
    </location>
</feature>
<keyword evidence="3" id="KW-1185">Reference proteome</keyword>
<evidence type="ECO:0000313" key="2">
    <source>
        <dbReference type="EMBL" id="RRG22174.1"/>
    </source>
</evidence>
<feature type="transmembrane region" description="Helical" evidence="1">
    <location>
        <begin position="184"/>
        <end position="211"/>
    </location>
</feature>
<sequence length="282" mass="31705">MNENYLNLHEKREFGDVISAIFLFLKQNLGRIFKILIIYVAPFALLYGISSSIGSYKILSSIGNGNALDPFANFNSAILLSYVFMFLSYTMVYGVILEYMKLYQAEGPQFNLSRVGTELMKDTRKILWTSFIVGLLTVVGFIFFLIPGIFLGVCFSLVLSIRIFENISLGDALGRSFKLIKNNWWWTFLILFIVGLIAGVLQMVFGIPVTIYQGISALHMTQNGGMELNQPLMILLYTIASLGTVMLQTLPIMGIAFQYFNLVEEKESANLLKELETIGGNE</sequence>
<gene>
    <name evidence="2" type="ORF">DWB61_08185</name>
</gene>
<dbReference type="RefSeq" id="WP_125030405.1">
    <property type="nucleotide sequence ID" value="NZ_JAPXVP010000006.1"/>
</dbReference>
<keyword evidence="1" id="KW-0812">Transmembrane</keyword>
<organism evidence="2 3">
    <name type="scientific">Ancylomarina euxinus</name>
    <dbReference type="NCBI Taxonomy" id="2283627"/>
    <lineage>
        <taxon>Bacteria</taxon>
        <taxon>Pseudomonadati</taxon>
        <taxon>Bacteroidota</taxon>
        <taxon>Bacteroidia</taxon>
        <taxon>Marinilabiliales</taxon>
        <taxon>Marinifilaceae</taxon>
        <taxon>Ancylomarina</taxon>
    </lineage>
</organism>
<feature type="transmembrane region" description="Helical" evidence="1">
    <location>
        <begin position="131"/>
        <end position="164"/>
    </location>
</feature>
<dbReference type="AlphaFoldDB" id="A0A425Y2G0"/>
<name>A0A425Y2G0_9BACT</name>
<comment type="caution">
    <text evidence="2">The sequence shown here is derived from an EMBL/GenBank/DDBJ whole genome shotgun (WGS) entry which is preliminary data.</text>
</comment>
<reference evidence="2 3" key="1">
    <citation type="submission" date="2018-07" db="EMBL/GenBank/DDBJ databases">
        <title>Draft genome sequence of Ancylomarina sp. M1P.</title>
        <authorList>
            <person name="Yadav S."/>
            <person name="Villanueva L."/>
            <person name="Damste J.S.S."/>
        </authorList>
    </citation>
    <scope>NUCLEOTIDE SEQUENCE [LARGE SCALE GENOMIC DNA]</scope>
    <source>
        <strain evidence="2 3">M1P</strain>
    </source>
</reference>
<feature type="transmembrane region" description="Helical" evidence="1">
    <location>
        <begin position="76"/>
        <end position="96"/>
    </location>
</feature>
<proteinExistence type="predicted"/>
<keyword evidence="1" id="KW-0472">Membrane</keyword>
<feature type="transmembrane region" description="Helical" evidence="1">
    <location>
        <begin position="36"/>
        <end position="56"/>
    </location>
</feature>
<dbReference type="Proteomes" id="UP000285794">
    <property type="component" value="Unassembled WGS sequence"/>
</dbReference>
<protein>
    <recommendedName>
        <fullName evidence="4">Glycerophosphoryl diester phosphodiesterase membrane domain-containing protein</fullName>
    </recommendedName>
</protein>
<keyword evidence="1" id="KW-1133">Transmembrane helix</keyword>
<evidence type="ECO:0000313" key="3">
    <source>
        <dbReference type="Proteomes" id="UP000285794"/>
    </source>
</evidence>
<dbReference type="OrthoDB" id="1049480at2"/>
<evidence type="ECO:0008006" key="4">
    <source>
        <dbReference type="Google" id="ProtNLM"/>
    </source>
</evidence>